<protein>
    <submittedName>
        <fullName evidence="4">ABC-type uncharacterized transport system permease subunit</fullName>
    </submittedName>
    <submittedName>
        <fullName evidence="3">Cytochrome c biogenesis protein CcsA</fullName>
    </submittedName>
</protein>
<feature type="transmembrane region" description="Helical" evidence="1">
    <location>
        <begin position="252"/>
        <end position="273"/>
    </location>
</feature>
<proteinExistence type="predicted"/>
<dbReference type="InterPro" id="IPR002541">
    <property type="entry name" value="Cyt_c_assembly"/>
</dbReference>
<feature type="transmembrane region" description="Helical" evidence="1">
    <location>
        <begin position="191"/>
        <end position="211"/>
    </location>
</feature>
<dbReference type="InterPro" id="IPR052372">
    <property type="entry name" value="YpjD/HemX"/>
</dbReference>
<dbReference type="GO" id="GO:0017004">
    <property type="term" value="P:cytochrome complex assembly"/>
    <property type="evidence" value="ECO:0007669"/>
    <property type="project" value="InterPro"/>
</dbReference>
<evidence type="ECO:0000313" key="4">
    <source>
        <dbReference type="EMBL" id="NJB64859.1"/>
    </source>
</evidence>
<feature type="transmembrane region" description="Helical" evidence="1">
    <location>
        <begin position="6"/>
        <end position="26"/>
    </location>
</feature>
<sequence length="283" mass="31353">MSASIVFHGLAAIAYAVLALSLWLPIQKYQRSPHLDRTFRTGLLGAIIIHGTGLLLAIIMPQGLHIGWASALSAGLWLGMVVFWFESLYLRLDSLLLILLPTAAVVSLIAALFPHGVVVSSETSEWLRVHLLIALASYGLAGVAALHAILITVLDRQLHKPVQRAGEQNTWYRALDSMPPLMVQEDLLFRLIRMAFFALTLTVLTGAAVSLRLVDQLLPVDHKTFFTLLSWFTFGGLLLGRRIRGWRGRTALRWTLVGFSFLFLAYSGSRFVLDVILQRGPFG</sequence>
<name>A0A9D2VFC4_9BURK</name>
<dbReference type="PANTHER" id="PTHR38034:SF1">
    <property type="entry name" value="INNER MEMBRANE PROTEIN YPJD"/>
    <property type="match status" value="1"/>
</dbReference>
<dbReference type="PANTHER" id="PTHR38034">
    <property type="entry name" value="INNER MEMBRANE PROTEIN YPJD"/>
    <property type="match status" value="1"/>
</dbReference>
<accession>A0A9D2VFC4</accession>
<evidence type="ECO:0000313" key="6">
    <source>
        <dbReference type="Proteomes" id="UP000783934"/>
    </source>
</evidence>
<dbReference type="Pfam" id="PF01578">
    <property type="entry name" value="Cytochrom_C_asm"/>
    <property type="match status" value="1"/>
</dbReference>
<reference evidence="3" key="3">
    <citation type="submission" date="2021-09" db="EMBL/GenBank/DDBJ databases">
        <authorList>
            <person name="Gilroy R."/>
        </authorList>
    </citation>
    <scope>NUCLEOTIDE SEQUENCE</scope>
    <source>
        <strain evidence="3">CHK175-13533</strain>
    </source>
</reference>
<gene>
    <name evidence="3" type="primary">ccsA</name>
    <name evidence="4" type="ORF">GGR41_001088</name>
    <name evidence="3" type="ORF">K8U84_03410</name>
</gene>
<dbReference type="RefSeq" id="WP_167660984.1">
    <property type="nucleotide sequence ID" value="NZ_BMCQ01000001.1"/>
</dbReference>
<keyword evidence="1" id="KW-1133">Transmembrane helix</keyword>
<feature type="transmembrane region" description="Helical" evidence="1">
    <location>
        <begin position="66"/>
        <end position="85"/>
    </location>
</feature>
<feature type="transmembrane region" description="Helical" evidence="1">
    <location>
        <begin position="97"/>
        <end position="117"/>
    </location>
</feature>
<reference evidence="4 6" key="1">
    <citation type="submission" date="2020-03" db="EMBL/GenBank/DDBJ databases">
        <title>Genomic Encyclopedia of Type Strains, Phase IV (KMG-IV): sequencing the most valuable type-strain genomes for metagenomic binning, comparative biology and taxonomic classification.</title>
        <authorList>
            <person name="Goeker M."/>
        </authorList>
    </citation>
    <scope>NUCLEOTIDE SEQUENCE [LARGE SCALE GENOMIC DNA]</scope>
    <source>
        <strain evidence="4 6">DSM 26613</strain>
    </source>
</reference>
<dbReference type="EMBL" id="DYTQ01000044">
    <property type="protein sequence ID" value="HJH23581.1"/>
    <property type="molecule type" value="Genomic_DNA"/>
</dbReference>
<organism evidence="3 5">
    <name type="scientific">Paenalcaligenes hominis</name>
    <dbReference type="NCBI Taxonomy" id="643674"/>
    <lineage>
        <taxon>Bacteria</taxon>
        <taxon>Pseudomonadati</taxon>
        <taxon>Pseudomonadota</taxon>
        <taxon>Betaproteobacteria</taxon>
        <taxon>Burkholderiales</taxon>
        <taxon>Alcaligenaceae</taxon>
        <taxon>Paenalcaligenes</taxon>
    </lineage>
</organism>
<dbReference type="Proteomes" id="UP000700248">
    <property type="component" value="Unassembled WGS sequence"/>
</dbReference>
<dbReference type="EMBL" id="JAATIZ010000002">
    <property type="protein sequence ID" value="NJB64859.1"/>
    <property type="molecule type" value="Genomic_DNA"/>
</dbReference>
<reference evidence="3" key="2">
    <citation type="journal article" date="2021" name="PeerJ">
        <title>Extensive microbial diversity within the chicken gut microbiome revealed by metagenomics and culture.</title>
        <authorList>
            <person name="Gilroy R."/>
            <person name="Ravi A."/>
            <person name="Getino M."/>
            <person name="Pursley I."/>
            <person name="Horton D.L."/>
            <person name="Alikhan N.F."/>
            <person name="Baker D."/>
            <person name="Gharbi K."/>
            <person name="Hall N."/>
            <person name="Watson M."/>
            <person name="Adriaenssens E.M."/>
            <person name="Foster-Nyarko E."/>
            <person name="Jarju S."/>
            <person name="Secka A."/>
            <person name="Antonio M."/>
            <person name="Oren A."/>
            <person name="Chaudhuri R.R."/>
            <person name="La Ragione R."/>
            <person name="Hildebrand F."/>
            <person name="Pallen M.J."/>
        </authorList>
    </citation>
    <scope>NUCLEOTIDE SEQUENCE</scope>
    <source>
        <strain evidence="3">CHK175-13533</strain>
    </source>
</reference>
<feature type="transmembrane region" description="Helical" evidence="1">
    <location>
        <begin position="223"/>
        <end position="240"/>
    </location>
</feature>
<feature type="transmembrane region" description="Helical" evidence="1">
    <location>
        <begin position="129"/>
        <end position="154"/>
    </location>
</feature>
<dbReference type="GO" id="GO:0020037">
    <property type="term" value="F:heme binding"/>
    <property type="evidence" value="ECO:0007669"/>
    <property type="project" value="InterPro"/>
</dbReference>
<dbReference type="Proteomes" id="UP000783934">
    <property type="component" value="Unassembled WGS sequence"/>
</dbReference>
<evidence type="ECO:0000313" key="5">
    <source>
        <dbReference type="Proteomes" id="UP000700248"/>
    </source>
</evidence>
<keyword evidence="1" id="KW-0812">Transmembrane</keyword>
<feature type="transmembrane region" description="Helical" evidence="1">
    <location>
        <begin position="38"/>
        <end position="60"/>
    </location>
</feature>
<dbReference type="AlphaFoldDB" id="A0A9D2VFC4"/>
<evidence type="ECO:0000256" key="1">
    <source>
        <dbReference type="SAM" id="Phobius"/>
    </source>
</evidence>
<evidence type="ECO:0000313" key="3">
    <source>
        <dbReference type="EMBL" id="HJH23581.1"/>
    </source>
</evidence>
<comment type="caution">
    <text evidence="3">The sequence shown here is derived from an EMBL/GenBank/DDBJ whole genome shotgun (WGS) entry which is preliminary data.</text>
</comment>
<keyword evidence="6" id="KW-1185">Reference proteome</keyword>
<feature type="domain" description="Cytochrome c assembly protein" evidence="2">
    <location>
        <begin position="63"/>
        <end position="274"/>
    </location>
</feature>
<keyword evidence="1" id="KW-0472">Membrane</keyword>
<evidence type="ECO:0000259" key="2">
    <source>
        <dbReference type="Pfam" id="PF01578"/>
    </source>
</evidence>